<sequence length="226" mass="22855">MTATTSQKAIMETVLTAILLFTIQVSVGLNASLAPLAIGGVLIAIVFAGGPISGAHLNPAVSLAIALRKGGGYLSFSLMGIYWIAQLIGGILGSVLGGYVTSTHVMIAVGSDSTLGQALTVECVYTFILCFVVLNVATNPKVDNNQYYALAIGFVIMAGAITVGPISGGAFNPVVALGLSVSSKGAASDLGYALAVSAADFVGGALAAAVFYFVIDDDEHVYDSIA</sequence>
<dbReference type="PANTHER" id="PTHR45665">
    <property type="entry name" value="AQUAPORIN-8"/>
    <property type="match status" value="1"/>
</dbReference>
<proteinExistence type="inferred from homology"/>
<dbReference type="GO" id="GO:0015250">
    <property type="term" value="F:water channel activity"/>
    <property type="evidence" value="ECO:0007669"/>
    <property type="project" value="TreeGrafter"/>
</dbReference>
<feature type="transmembrane region" description="Helical" evidence="8">
    <location>
        <begin position="191"/>
        <end position="215"/>
    </location>
</feature>
<feature type="transmembrane region" description="Helical" evidence="8">
    <location>
        <begin position="33"/>
        <end position="52"/>
    </location>
</feature>
<keyword evidence="3 7" id="KW-0812">Transmembrane</keyword>
<accession>A0A7S3Q9X1</accession>
<dbReference type="Pfam" id="PF00230">
    <property type="entry name" value="MIP"/>
    <property type="match status" value="1"/>
</dbReference>
<comment type="subcellular location">
    <subcellularLocation>
        <location evidence="1">Endomembrane system</location>
        <topology evidence="1">Multi-pass membrane protein</topology>
    </subcellularLocation>
</comment>
<evidence type="ECO:0000256" key="2">
    <source>
        <dbReference type="ARBA" id="ARBA00022448"/>
    </source>
</evidence>
<dbReference type="GO" id="GO:0019755">
    <property type="term" value="P:one-carbon compound transport"/>
    <property type="evidence" value="ECO:0007669"/>
    <property type="project" value="UniProtKB-ARBA"/>
</dbReference>
<evidence type="ECO:0000313" key="9">
    <source>
        <dbReference type="EMBL" id="CAE0469639.1"/>
    </source>
</evidence>
<dbReference type="GO" id="GO:0005737">
    <property type="term" value="C:cytoplasm"/>
    <property type="evidence" value="ECO:0007669"/>
    <property type="project" value="UniProtKB-ARBA"/>
</dbReference>
<dbReference type="SUPFAM" id="SSF81338">
    <property type="entry name" value="Aquaporin-like"/>
    <property type="match status" value="1"/>
</dbReference>
<dbReference type="Gene3D" id="1.20.1080.10">
    <property type="entry name" value="Glycerol uptake facilitator protein"/>
    <property type="match status" value="1"/>
</dbReference>
<dbReference type="InterPro" id="IPR000425">
    <property type="entry name" value="MIP"/>
</dbReference>
<dbReference type="PRINTS" id="PR00783">
    <property type="entry name" value="MINTRINSICP"/>
</dbReference>
<keyword evidence="6 8" id="KW-0472">Membrane</keyword>
<name>A0A7S3Q9X1_9STRA</name>
<dbReference type="AlphaFoldDB" id="A0A7S3Q9X1"/>
<dbReference type="EMBL" id="HBIO01018838">
    <property type="protein sequence ID" value="CAE0469639.1"/>
    <property type="molecule type" value="Transcribed_RNA"/>
</dbReference>
<evidence type="ECO:0000256" key="4">
    <source>
        <dbReference type="ARBA" id="ARBA00022737"/>
    </source>
</evidence>
<evidence type="ECO:0000256" key="3">
    <source>
        <dbReference type="ARBA" id="ARBA00022692"/>
    </source>
</evidence>
<organism evidence="9">
    <name type="scientific">Chaetoceros debilis</name>
    <dbReference type="NCBI Taxonomy" id="122233"/>
    <lineage>
        <taxon>Eukaryota</taxon>
        <taxon>Sar</taxon>
        <taxon>Stramenopiles</taxon>
        <taxon>Ochrophyta</taxon>
        <taxon>Bacillariophyta</taxon>
        <taxon>Coscinodiscophyceae</taxon>
        <taxon>Chaetocerotophycidae</taxon>
        <taxon>Chaetocerotales</taxon>
        <taxon>Chaetocerotaceae</taxon>
        <taxon>Chaetoceros</taxon>
    </lineage>
</organism>
<feature type="transmembrane region" description="Helical" evidence="8">
    <location>
        <begin position="73"/>
        <end position="95"/>
    </location>
</feature>
<evidence type="ECO:0000256" key="7">
    <source>
        <dbReference type="RuleBase" id="RU000477"/>
    </source>
</evidence>
<evidence type="ECO:0000256" key="5">
    <source>
        <dbReference type="ARBA" id="ARBA00022989"/>
    </source>
</evidence>
<keyword evidence="5 8" id="KW-1133">Transmembrane helix</keyword>
<dbReference type="InterPro" id="IPR022357">
    <property type="entry name" value="MIP_CS"/>
</dbReference>
<dbReference type="GO" id="GO:0012505">
    <property type="term" value="C:endomembrane system"/>
    <property type="evidence" value="ECO:0007669"/>
    <property type="project" value="UniProtKB-SubCell"/>
</dbReference>
<keyword evidence="4" id="KW-0677">Repeat</keyword>
<dbReference type="PROSITE" id="PS00221">
    <property type="entry name" value="MIP"/>
    <property type="match status" value="1"/>
</dbReference>
<dbReference type="InterPro" id="IPR023271">
    <property type="entry name" value="Aquaporin-like"/>
</dbReference>
<evidence type="ECO:0000256" key="8">
    <source>
        <dbReference type="SAM" id="Phobius"/>
    </source>
</evidence>
<reference evidence="9" key="1">
    <citation type="submission" date="2021-01" db="EMBL/GenBank/DDBJ databases">
        <authorList>
            <person name="Corre E."/>
            <person name="Pelletier E."/>
            <person name="Niang G."/>
            <person name="Scheremetjew M."/>
            <person name="Finn R."/>
            <person name="Kale V."/>
            <person name="Holt S."/>
            <person name="Cochrane G."/>
            <person name="Meng A."/>
            <person name="Brown T."/>
            <person name="Cohen L."/>
        </authorList>
    </citation>
    <scope>NUCLEOTIDE SEQUENCE</scope>
    <source>
        <strain evidence="9">MM31A-1</strain>
    </source>
</reference>
<feature type="transmembrane region" description="Helical" evidence="8">
    <location>
        <begin position="9"/>
        <end position="27"/>
    </location>
</feature>
<dbReference type="PANTHER" id="PTHR45665:SF9">
    <property type="entry name" value="AQUAPORIN-8"/>
    <property type="match status" value="1"/>
</dbReference>
<dbReference type="GO" id="GO:0016020">
    <property type="term" value="C:membrane"/>
    <property type="evidence" value="ECO:0007669"/>
    <property type="project" value="InterPro"/>
</dbReference>
<protein>
    <recommendedName>
        <fullName evidence="10">Aquaporin</fullName>
    </recommendedName>
</protein>
<feature type="transmembrane region" description="Helical" evidence="8">
    <location>
        <begin position="148"/>
        <end position="171"/>
    </location>
</feature>
<dbReference type="InterPro" id="IPR034294">
    <property type="entry name" value="Aquaporin_transptr"/>
</dbReference>
<keyword evidence="2 7" id="KW-0813">Transport</keyword>
<feature type="transmembrane region" description="Helical" evidence="8">
    <location>
        <begin position="115"/>
        <end position="136"/>
    </location>
</feature>
<evidence type="ECO:0000256" key="6">
    <source>
        <dbReference type="ARBA" id="ARBA00023136"/>
    </source>
</evidence>
<evidence type="ECO:0008006" key="10">
    <source>
        <dbReference type="Google" id="ProtNLM"/>
    </source>
</evidence>
<comment type="similarity">
    <text evidence="7">Belongs to the MIP/aquaporin (TC 1.A.8) family.</text>
</comment>
<gene>
    <name evidence="9" type="ORF">CDEB00056_LOCUS14492</name>
</gene>
<evidence type="ECO:0000256" key="1">
    <source>
        <dbReference type="ARBA" id="ARBA00004127"/>
    </source>
</evidence>